<dbReference type="AlphaFoldDB" id="A0A251X577"/>
<dbReference type="PROSITE" id="PS51085">
    <property type="entry name" value="2FE2S_FER_2"/>
    <property type="match status" value="1"/>
</dbReference>
<comment type="cofactor">
    <cofactor evidence="6">
        <name>[2Fe-2S] cluster</name>
        <dbReference type="ChEBI" id="CHEBI:190135"/>
    </cofactor>
</comment>
<dbReference type="Pfam" id="PF00111">
    <property type="entry name" value="Fer2"/>
    <property type="match status" value="1"/>
</dbReference>
<feature type="domain" description="2Fe-2S ferredoxin-type" evidence="7">
    <location>
        <begin position="2"/>
        <end position="98"/>
    </location>
</feature>
<keyword evidence="5" id="KW-0411">Iron-sulfur</keyword>
<organism evidence="8 9">
    <name type="scientific">Thioflexithrix psekupsensis</name>
    <dbReference type="NCBI Taxonomy" id="1570016"/>
    <lineage>
        <taxon>Bacteria</taxon>
        <taxon>Pseudomonadati</taxon>
        <taxon>Pseudomonadota</taxon>
        <taxon>Gammaproteobacteria</taxon>
        <taxon>Thiotrichales</taxon>
        <taxon>Thioflexithrix</taxon>
    </lineage>
</organism>
<proteinExistence type="inferred from homology"/>
<dbReference type="InterPro" id="IPR012675">
    <property type="entry name" value="Beta-grasp_dom_sf"/>
</dbReference>
<dbReference type="InterPro" id="IPR001055">
    <property type="entry name" value="Adrenodoxin-like"/>
</dbReference>
<reference evidence="8 9" key="1">
    <citation type="submission" date="2016-12" db="EMBL/GenBank/DDBJ databases">
        <title>Thioflexothrix psekupsii D3 genome sequencing and assembly.</title>
        <authorList>
            <person name="Fomenkov A."/>
            <person name="Vincze T."/>
            <person name="Grabovich M."/>
            <person name="Anton B.P."/>
            <person name="Dubinina G."/>
            <person name="Orlova M."/>
            <person name="Belousova E."/>
            <person name="Roberts R.J."/>
        </authorList>
    </citation>
    <scope>NUCLEOTIDE SEQUENCE [LARGE SCALE GENOMIC DNA]</scope>
    <source>
        <strain evidence="8">D3</strain>
    </source>
</reference>
<gene>
    <name evidence="8" type="ORF">TPSD3_15750</name>
</gene>
<keyword evidence="4" id="KW-0408">Iron</keyword>
<dbReference type="CDD" id="cd00207">
    <property type="entry name" value="fer2"/>
    <property type="match status" value="1"/>
</dbReference>
<dbReference type="SUPFAM" id="SSF54292">
    <property type="entry name" value="2Fe-2S ferredoxin-like"/>
    <property type="match status" value="1"/>
</dbReference>
<evidence type="ECO:0000259" key="7">
    <source>
        <dbReference type="PROSITE" id="PS51085"/>
    </source>
</evidence>
<evidence type="ECO:0000256" key="4">
    <source>
        <dbReference type="ARBA" id="ARBA00023004"/>
    </source>
</evidence>
<comment type="similarity">
    <text evidence="1">Belongs to the adrenodoxin/putidaredoxin family.</text>
</comment>
<dbReference type="OrthoDB" id="9796486at2"/>
<keyword evidence="9" id="KW-1185">Reference proteome</keyword>
<evidence type="ECO:0000256" key="6">
    <source>
        <dbReference type="ARBA" id="ARBA00034078"/>
    </source>
</evidence>
<dbReference type="GO" id="GO:0140647">
    <property type="term" value="P:P450-containing electron transport chain"/>
    <property type="evidence" value="ECO:0007669"/>
    <property type="project" value="InterPro"/>
</dbReference>
<dbReference type="PANTHER" id="PTHR23426">
    <property type="entry name" value="FERREDOXIN/ADRENODOXIN"/>
    <property type="match status" value="1"/>
</dbReference>
<evidence type="ECO:0000256" key="5">
    <source>
        <dbReference type="ARBA" id="ARBA00023014"/>
    </source>
</evidence>
<dbReference type="RefSeq" id="WP_086489498.1">
    <property type="nucleotide sequence ID" value="NZ_MSLT01000023.1"/>
</dbReference>
<dbReference type="GO" id="GO:0051537">
    <property type="term" value="F:2 iron, 2 sulfur cluster binding"/>
    <property type="evidence" value="ECO:0007669"/>
    <property type="project" value="UniProtKB-KW"/>
</dbReference>
<dbReference type="InterPro" id="IPR001041">
    <property type="entry name" value="2Fe-2S_ferredoxin-type"/>
</dbReference>
<evidence type="ECO:0000256" key="2">
    <source>
        <dbReference type="ARBA" id="ARBA00022714"/>
    </source>
</evidence>
<dbReference type="Proteomes" id="UP000194798">
    <property type="component" value="Unassembled WGS sequence"/>
</dbReference>
<evidence type="ECO:0000313" key="9">
    <source>
        <dbReference type="Proteomes" id="UP000194798"/>
    </source>
</evidence>
<evidence type="ECO:0000256" key="1">
    <source>
        <dbReference type="ARBA" id="ARBA00010914"/>
    </source>
</evidence>
<dbReference type="GO" id="GO:0009055">
    <property type="term" value="F:electron transfer activity"/>
    <property type="evidence" value="ECO:0007669"/>
    <property type="project" value="TreeGrafter"/>
</dbReference>
<keyword evidence="3" id="KW-0479">Metal-binding</keyword>
<sequence length="156" mass="17239">MKSVRFRSTKDAIDIQTELSVLDALLAKRIGVKMLCKGRGLCATCHVYVTQNPHCLTPQTDREKLTLSLLTGAQPNSRLACQSQVIGEGVEIALPEGLYVESFSDLESLIGKRTAVPILHPVDGRVLIQPNKIITRSAIMELKQVDFNVQEVQIKE</sequence>
<dbReference type="GO" id="GO:0046872">
    <property type="term" value="F:metal ion binding"/>
    <property type="evidence" value="ECO:0007669"/>
    <property type="project" value="UniProtKB-KW"/>
</dbReference>
<accession>A0A251X577</accession>
<comment type="caution">
    <text evidence="8">The sequence shown here is derived from an EMBL/GenBank/DDBJ whole genome shotgun (WGS) entry which is preliminary data.</text>
</comment>
<dbReference type="Gene3D" id="3.10.20.30">
    <property type="match status" value="1"/>
</dbReference>
<protein>
    <submittedName>
        <fullName evidence="8">(2Fe-2S)-binding protein</fullName>
    </submittedName>
</protein>
<dbReference type="InterPro" id="IPR036010">
    <property type="entry name" value="2Fe-2S_ferredoxin-like_sf"/>
</dbReference>
<evidence type="ECO:0000313" key="8">
    <source>
        <dbReference type="EMBL" id="OUD12540.1"/>
    </source>
</evidence>
<dbReference type="PANTHER" id="PTHR23426:SF65">
    <property type="entry name" value="FERREDOXIN-2, MITOCHONDRIAL"/>
    <property type="match status" value="1"/>
</dbReference>
<evidence type="ECO:0000256" key="3">
    <source>
        <dbReference type="ARBA" id="ARBA00022723"/>
    </source>
</evidence>
<keyword evidence="2" id="KW-0001">2Fe-2S</keyword>
<name>A0A251X577_9GAMM</name>
<dbReference type="EMBL" id="MSLT01000023">
    <property type="protein sequence ID" value="OUD12540.1"/>
    <property type="molecule type" value="Genomic_DNA"/>
</dbReference>